<name>A0ABN1HAA9_9ACTN</name>
<organism evidence="9 10">
    <name type="scientific">Sporichthya brevicatena</name>
    <dbReference type="NCBI Taxonomy" id="171442"/>
    <lineage>
        <taxon>Bacteria</taxon>
        <taxon>Bacillati</taxon>
        <taxon>Actinomycetota</taxon>
        <taxon>Actinomycetes</taxon>
        <taxon>Sporichthyales</taxon>
        <taxon>Sporichthyaceae</taxon>
        <taxon>Sporichthya</taxon>
    </lineage>
</organism>
<feature type="transmembrane region" description="Helical" evidence="7">
    <location>
        <begin position="33"/>
        <end position="51"/>
    </location>
</feature>
<feature type="domain" description="SSD" evidence="8">
    <location>
        <begin position="217"/>
        <end position="349"/>
    </location>
</feature>
<feature type="transmembrane region" description="Helical" evidence="7">
    <location>
        <begin position="591"/>
        <end position="611"/>
    </location>
</feature>
<dbReference type="Pfam" id="PF03176">
    <property type="entry name" value="MMPL"/>
    <property type="match status" value="2"/>
</dbReference>
<dbReference type="InterPro" id="IPR000731">
    <property type="entry name" value="SSD"/>
</dbReference>
<keyword evidence="5 7" id="KW-1133">Transmembrane helix</keyword>
<dbReference type="InterPro" id="IPR004869">
    <property type="entry name" value="MMPL_dom"/>
</dbReference>
<dbReference type="Pfam" id="PF11349">
    <property type="entry name" value="DUF3151"/>
    <property type="match status" value="1"/>
</dbReference>
<dbReference type="InterPro" id="IPR050545">
    <property type="entry name" value="Mycobact_MmpL"/>
</dbReference>
<feature type="transmembrane region" description="Helical" evidence="7">
    <location>
        <begin position="252"/>
        <end position="274"/>
    </location>
</feature>
<dbReference type="SUPFAM" id="SSF82866">
    <property type="entry name" value="Multidrug efflux transporter AcrB transmembrane domain"/>
    <property type="match status" value="2"/>
</dbReference>
<gene>
    <name evidence="9" type="ORF">GCM10009547_42400</name>
</gene>
<evidence type="ECO:0000259" key="8">
    <source>
        <dbReference type="PROSITE" id="PS50156"/>
    </source>
</evidence>
<comment type="similarity">
    <text evidence="2">Belongs to the resistance-nodulation-cell division (RND) (TC 2.A.6) family. MmpL subfamily.</text>
</comment>
<dbReference type="Proteomes" id="UP001500957">
    <property type="component" value="Unassembled WGS sequence"/>
</dbReference>
<dbReference type="PANTHER" id="PTHR33406">
    <property type="entry name" value="MEMBRANE PROTEIN MJ1562-RELATED"/>
    <property type="match status" value="1"/>
</dbReference>
<evidence type="ECO:0000313" key="10">
    <source>
        <dbReference type="Proteomes" id="UP001500957"/>
    </source>
</evidence>
<accession>A0ABN1HAA9</accession>
<comment type="caution">
    <text evidence="9">The sequence shown here is derived from an EMBL/GenBank/DDBJ whole genome shotgun (WGS) entry which is preliminary data.</text>
</comment>
<feature type="transmembrane region" description="Helical" evidence="7">
    <location>
        <begin position="194"/>
        <end position="212"/>
    </location>
</feature>
<dbReference type="Gene3D" id="1.20.1640.10">
    <property type="entry name" value="Multidrug efflux transporter AcrB transmembrane domain"/>
    <property type="match status" value="2"/>
</dbReference>
<dbReference type="EMBL" id="BAAAHE010000045">
    <property type="protein sequence ID" value="GAA0633917.1"/>
    <property type="molecule type" value="Genomic_DNA"/>
</dbReference>
<proteinExistence type="inferred from homology"/>
<keyword evidence="4 7" id="KW-0812">Transmembrane</keyword>
<feature type="transmembrane region" description="Helical" evidence="7">
    <location>
        <begin position="632"/>
        <end position="660"/>
    </location>
</feature>
<evidence type="ECO:0000256" key="7">
    <source>
        <dbReference type="SAM" id="Phobius"/>
    </source>
</evidence>
<feature type="transmembrane region" description="Helical" evidence="7">
    <location>
        <begin position="295"/>
        <end position="316"/>
    </location>
</feature>
<keyword evidence="6 7" id="KW-0472">Membrane</keyword>
<keyword evidence="3" id="KW-1003">Cell membrane</keyword>
<feature type="transmembrane region" description="Helical" evidence="7">
    <location>
        <begin position="328"/>
        <end position="349"/>
    </location>
</feature>
<evidence type="ECO:0000256" key="6">
    <source>
        <dbReference type="ARBA" id="ARBA00023136"/>
    </source>
</evidence>
<dbReference type="InterPro" id="IPR014487">
    <property type="entry name" value="DUF3151"/>
</dbReference>
<protein>
    <recommendedName>
        <fullName evidence="8">SSD domain-containing protein</fullName>
    </recommendedName>
</protein>
<evidence type="ECO:0000256" key="4">
    <source>
        <dbReference type="ARBA" id="ARBA00022692"/>
    </source>
</evidence>
<dbReference type="PANTHER" id="PTHR33406:SF6">
    <property type="entry name" value="MEMBRANE PROTEIN YDGH-RELATED"/>
    <property type="match status" value="1"/>
</dbReference>
<feature type="transmembrane region" description="Helical" evidence="7">
    <location>
        <begin position="534"/>
        <end position="551"/>
    </location>
</feature>
<feature type="transmembrane region" description="Helical" evidence="7">
    <location>
        <begin position="666"/>
        <end position="691"/>
    </location>
</feature>
<feature type="transmembrane region" description="Helical" evidence="7">
    <location>
        <begin position="219"/>
        <end position="240"/>
    </location>
</feature>
<evidence type="ECO:0000256" key="1">
    <source>
        <dbReference type="ARBA" id="ARBA00004651"/>
    </source>
</evidence>
<feature type="transmembrane region" description="Helical" evidence="7">
    <location>
        <begin position="393"/>
        <end position="412"/>
    </location>
</feature>
<evidence type="ECO:0000256" key="2">
    <source>
        <dbReference type="ARBA" id="ARBA00010157"/>
    </source>
</evidence>
<feature type="transmembrane region" description="Helical" evidence="7">
    <location>
        <begin position="558"/>
        <end position="579"/>
    </location>
</feature>
<dbReference type="PROSITE" id="PS50156">
    <property type="entry name" value="SSD"/>
    <property type="match status" value="1"/>
</dbReference>
<comment type="subcellular location">
    <subcellularLocation>
        <location evidence="1">Cell membrane</location>
        <topology evidence="1">Multi-pass membrane protein</topology>
    </subcellularLocation>
</comment>
<reference evidence="9 10" key="1">
    <citation type="journal article" date="2019" name="Int. J. Syst. Evol. Microbiol.">
        <title>The Global Catalogue of Microorganisms (GCM) 10K type strain sequencing project: providing services to taxonomists for standard genome sequencing and annotation.</title>
        <authorList>
            <consortium name="The Broad Institute Genomics Platform"/>
            <consortium name="The Broad Institute Genome Sequencing Center for Infectious Disease"/>
            <person name="Wu L."/>
            <person name="Ma J."/>
        </authorList>
    </citation>
    <scope>NUCLEOTIDE SEQUENCE [LARGE SCALE GENOMIC DNA]</scope>
    <source>
        <strain evidence="9 10">JCM 10671</strain>
    </source>
</reference>
<evidence type="ECO:0000256" key="5">
    <source>
        <dbReference type="ARBA" id="ARBA00022989"/>
    </source>
</evidence>
<sequence length="938" mass="97492">MDGDMAGGSVGTASGASGAGKLARFPCGPKTKYVVILFWVIFAACMGPLAGKLGDVQENDAVNWLPGSAESTQVYKAMEGFNNPNEAMAVVVYERREGLTDADRERARNDVASFAEIEGVEAEVQGPFESADGQALQMLVPYDMGEKGDGWKKLPGFVEEIKSFDQPGDGLLVHVTGPAGFNGDFADAFEGTEGAVLLAAMCVVIVILLITYRSPVLWLLPVLSALAALSVALGMIYLLADGGAITVTAQAQIIAAILVFGAGTDYALLLVARYREELRRHEDRHEAMAFALHRAGPAVFASGVTVILGMLCLSFADMNSTSSMGPVLAISIGVGLCVMMTLLPAFLVLGGRWMFWPTHPNFGTEDPSERGVWAKVANVVATKPRPIWIGTSLALGALALGVTQLSASGLAFEDSFTKTQDSVVGARALQAHFPAGSGDPVIVMGNGGKSQEMADVLGGVPGIVEGSVVQAPVQNGLAYIEATLEDPPDSKAAKRTIERVRDAVHQVDEGNAHVGGSTAVALDTQDASSRDNKVVIPITLAVVFLILIGLLRSLLAPILLLATVVLSFAAAFGLSSLVFTGPLNYAGADAGLPLMAFVFLVALGIDYNIFLMTRVQEEARQHGTRRGAIIGLTATGGVITSAGLVLAGTFAVMCAIPMVFMVEIGFVVAVGVIIDTFIVRSVLVTALALDFDRHIWWPNKMGKADYVPTARRSPEDGAPVGAPAGAPAGAPVPALVGIAAAAAAAAAATPAALTEVTTPDTPAEAVTPPPVVPVSAPAAGSGAVPSPSSGRNGTMGRVTTHENLLAGPPATLLPELPEARDLMDSGTDATEVAAQFPDYSRAWATLADAAYTRGSVVESYAYARTGYHRGLDALRRNGWRGHGPVPWEHEPNQGFLRSLHALGRAAAAIGEEAEAQRCFSFLAESSQAAADALAAPRS</sequence>
<evidence type="ECO:0000256" key="3">
    <source>
        <dbReference type="ARBA" id="ARBA00022475"/>
    </source>
</evidence>
<keyword evidence="10" id="KW-1185">Reference proteome</keyword>
<evidence type="ECO:0000313" key="9">
    <source>
        <dbReference type="EMBL" id="GAA0633917.1"/>
    </source>
</evidence>